<comment type="caution">
    <text evidence="4">The sequence shown here is derived from an EMBL/GenBank/DDBJ whole genome shotgun (WGS) entry which is preliminary data.</text>
</comment>
<feature type="region of interest" description="Disordered" evidence="2">
    <location>
        <begin position="258"/>
        <end position="486"/>
    </location>
</feature>
<keyword evidence="5" id="KW-1185">Reference proteome</keyword>
<feature type="region of interest" description="Disordered" evidence="2">
    <location>
        <begin position="190"/>
        <end position="231"/>
    </location>
</feature>
<sequence length="516" mass="57355">MPPKRKNPFFIPFHGGHGSRKNPRLQRRDDIEELPVDLSDPSSLSPHAIEEVQKTVEKIIEHGNKLVFRALKKARGFEKQKLVKRLKIAREKNEDIVVKKLELEFEVLKTEQIDLNSLGSSHILKTISRFKLIFSSPLFPPWLVIQKESEGQSGERETAKRNLIARLYNSNPVKEETAAVLGNVREAMGIDEGKTGTGKKEQKSGKGQTQVGGENEGDKSDRGGNADKEQGQWVIETLRGLKVGENIAQGFIEKAGESAEVEWGGISDSGASEDSEMDLDAFAAGFEDRLAGSSDEEDQGPSQRDMDGEWSGGEEVDEDYYKEDTQNANPSAAETIPEREPKPKPRSNPKLIAQQDDNSIIPKTKRSELPKPSSSRMSEFLPTLMSGYISGSDSDIDASYYKDKKGKQKGPAEPKERKNRMGQQARRALWEKKFGKNADHVKKEEAEQGRKKIEQRIKQGKGGDGGKGRGAEKKKSTEVEGPLHPSWEAARKAKEQQAKVQEAAMGKPMGKKIIFD</sequence>
<dbReference type="PANTHER" id="PTHR23325:SF1">
    <property type="entry name" value="SERUM RESPONSE FACTOR-BINDING PROTEIN 1"/>
    <property type="match status" value="1"/>
</dbReference>
<reference evidence="4 5" key="1">
    <citation type="submission" date="2024-02" db="EMBL/GenBank/DDBJ databases">
        <title>Discinaceae phylogenomics.</title>
        <authorList>
            <person name="Dirks A.C."/>
            <person name="James T.Y."/>
        </authorList>
    </citation>
    <scope>NUCLEOTIDE SEQUENCE [LARGE SCALE GENOMIC DNA]</scope>
    <source>
        <strain evidence="4 5">ACD0624</strain>
    </source>
</reference>
<feature type="domain" description="Bud22" evidence="3">
    <location>
        <begin position="60"/>
        <end position="516"/>
    </location>
</feature>
<protein>
    <recommendedName>
        <fullName evidence="3">Bud22 domain-containing protein</fullName>
    </recommendedName>
</protein>
<feature type="compositionally biased region" description="Low complexity" evidence="2">
    <location>
        <begin position="386"/>
        <end position="399"/>
    </location>
</feature>
<feature type="compositionally biased region" description="Basic and acidic residues" evidence="2">
    <location>
        <begin position="191"/>
        <end position="204"/>
    </location>
</feature>
<evidence type="ECO:0000313" key="4">
    <source>
        <dbReference type="EMBL" id="KAL0638754.1"/>
    </source>
</evidence>
<dbReference type="PANTHER" id="PTHR23325">
    <property type="entry name" value="SERUM RESPONSE FACTOR-BINDING"/>
    <property type="match status" value="1"/>
</dbReference>
<evidence type="ECO:0000256" key="1">
    <source>
        <dbReference type="ARBA" id="ARBA00023054"/>
    </source>
</evidence>
<dbReference type="EMBL" id="JBBBZM010000018">
    <property type="protein sequence ID" value="KAL0638754.1"/>
    <property type="molecule type" value="Genomic_DNA"/>
</dbReference>
<feature type="region of interest" description="Disordered" evidence="2">
    <location>
        <begin position="1"/>
        <end position="39"/>
    </location>
</feature>
<dbReference type="InterPro" id="IPR015158">
    <property type="entry name" value="Bud22_dom"/>
</dbReference>
<dbReference type="Proteomes" id="UP001447188">
    <property type="component" value="Unassembled WGS sequence"/>
</dbReference>
<dbReference type="Pfam" id="PF09073">
    <property type="entry name" value="BUD22"/>
    <property type="match status" value="1"/>
</dbReference>
<evidence type="ECO:0000259" key="3">
    <source>
        <dbReference type="Pfam" id="PF09073"/>
    </source>
</evidence>
<accession>A0ABR3GS41</accession>
<evidence type="ECO:0000256" key="2">
    <source>
        <dbReference type="SAM" id="MobiDB-lite"/>
    </source>
</evidence>
<feature type="compositionally biased region" description="Acidic residues" evidence="2">
    <location>
        <begin position="312"/>
        <end position="321"/>
    </location>
</feature>
<dbReference type="InterPro" id="IPR037393">
    <property type="entry name" value="Bud22/SRFB1"/>
</dbReference>
<gene>
    <name evidence="4" type="ORF">Q9L58_002178</name>
</gene>
<organism evidence="4 5">
    <name type="scientific">Discina gigas</name>
    <dbReference type="NCBI Taxonomy" id="1032678"/>
    <lineage>
        <taxon>Eukaryota</taxon>
        <taxon>Fungi</taxon>
        <taxon>Dikarya</taxon>
        <taxon>Ascomycota</taxon>
        <taxon>Pezizomycotina</taxon>
        <taxon>Pezizomycetes</taxon>
        <taxon>Pezizales</taxon>
        <taxon>Discinaceae</taxon>
        <taxon>Discina</taxon>
    </lineage>
</organism>
<feature type="compositionally biased region" description="Basic and acidic residues" evidence="2">
    <location>
        <begin position="428"/>
        <end position="457"/>
    </location>
</feature>
<proteinExistence type="predicted"/>
<name>A0ABR3GS41_9PEZI</name>
<feature type="compositionally biased region" description="Basic and acidic residues" evidence="2">
    <location>
        <begin position="216"/>
        <end position="230"/>
    </location>
</feature>
<evidence type="ECO:0000313" key="5">
    <source>
        <dbReference type="Proteomes" id="UP001447188"/>
    </source>
</evidence>
<keyword evidence="1" id="KW-0175">Coiled coil</keyword>
<feature type="compositionally biased region" description="Basic and acidic residues" evidence="2">
    <location>
        <begin position="464"/>
        <end position="478"/>
    </location>
</feature>